<sequence>MAVVLNWRATEHKLWEPCARSIQITGAHLYNSDICHNGLGTKHSFH</sequence>
<dbReference type="EMBL" id="GBXM01026298">
    <property type="protein sequence ID" value="JAH82279.1"/>
    <property type="molecule type" value="Transcribed_RNA"/>
</dbReference>
<accession>A0A0E9VVY3</accession>
<protein>
    <submittedName>
        <fullName evidence="1">Uncharacterized protein</fullName>
    </submittedName>
</protein>
<proteinExistence type="predicted"/>
<reference evidence="1" key="1">
    <citation type="submission" date="2014-11" db="EMBL/GenBank/DDBJ databases">
        <authorList>
            <person name="Amaro Gonzalez C."/>
        </authorList>
    </citation>
    <scope>NUCLEOTIDE SEQUENCE</scope>
</reference>
<evidence type="ECO:0000313" key="1">
    <source>
        <dbReference type="EMBL" id="JAH82279.1"/>
    </source>
</evidence>
<dbReference type="AlphaFoldDB" id="A0A0E9VVY3"/>
<organism evidence="1">
    <name type="scientific">Anguilla anguilla</name>
    <name type="common">European freshwater eel</name>
    <name type="synonym">Muraena anguilla</name>
    <dbReference type="NCBI Taxonomy" id="7936"/>
    <lineage>
        <taxon>Eukaryota</taxon>
        <taxon>Metazoa</taxon>
        <taxon>Chordata</taxon>
        <taxon>Craniata</taxon>
        <taxon>Vertebrata</taxon>
        <taxon>Euteleostomi</taxon>
        <taxon>Actinopterygii</taxon>
        <taxon>Neopterygii</taxon>
        <taxon>Teleostei</taxon>
        <taxon>Anguilliformes</taxon>
        <taxon>Anguillidae</taxon>
        <taxon>Anguilla</taxon>
    </lineage>
</organism>
<reference evidence="1" key="2">
    <citation type="journal article" date="2015" name="Fish Shellfish Immunol.">
        <title>Early steps in the European eel (Anguilla anguilla)-Vibrio vulnificus interaction in the gills: Role of the RtxA13 toxin.</title>
        <authorList>
            <person name="Callol A."/>
            <person name="Pajuelo D."/>
            <person name="Ebbesson L."/>
            <person name="Teles M."/>
            <person name="MacKenzie S."/>
            <person name="Amaro C."/>
        </authorList>
    </citation>
    <scope>NUCLEOTIDE SEQUENCE</scope>
</reference>
<name>A0A0E9VVY3_ANGAN</name>